<dbReference type="Proteomes" id="UP001152795">
    <property type="component" value="Unassembled WGS sequence"/>
</dbReference>
<dbReference type="EMBL" id="CACRXK020000359">
    <property type="protein sequence ID" value="CAB3981168.1"/>
    <property type="molecule type" value="Genomic_DNA"/>
</dbReference>
<feature type="coiled-coil region" evidence="1">
    <location>
        <begin position="66"/>
        <end position="93"/>
    </location>
</feature>
<sequence length="214" mass="25474">MDQTDLRSRSAEIRSRMYTHIRDTETIKRKVGQKRGRRELRESTIPSLKRSLTGTKRRADGMTREAERTVDRIGRLETQMTDMQNEFRETKAALHTGQTAYNFEMDLAAYIYPPGTVIRHGRIFTRLMDWLRDNRNTPEGREGIRRWEELKIRFGWSDNTHKSVFFKMLRCRQAYAHPIVNYALQTSGNFTRTEARHVEDIRQMTIWLNEQHNP</sequence>
<organism evidence="3 4">
    <name type="scientific">Paramuricea clavata</name>
    <name type="common">Red gorgonian</name>
    <name type="synonym">Violescent sea-whip</name>
    <dbReference type="NCBI Taxonomy" id="317549"/>
    <lineage>
        <taxon>Eukaryota</taxon>
        <taxon>Metazoa</taxon>
        <taxon>Cnidaria</taxon>
        <taxon>Anthozoa</taxon>
        <taxon>Octocorallia</taxon>
        <taxon>Malacalcyonacea</taxon>
        <taxon>Plexauridae</taxon>
        <taxon>Paramuricea</taxon>
    </lineage>
</organism>
<accession>A0A7D9DCG7</accession>
<comment type="caution">
    <text evidence="3">The sequence shown here is derived from an EMBL/GenBank/DDBJ whole genome shotgun (WGS) entry which is preliminary data.</text>
</comment>
<name>A0A7D9DCG7_PARCT</name>
<proteinExistence type="predicted"/>
<keyword evidence="4" id="KW-1185">Reference proteome</keyword>
<keyword evidence="1" id="KW-0175">Coiled coil</keyword>
<feature type="compositionally biased region" description="Basic residues" evidence="2">
    <location>
        <begin position="29"/>
        <end position="38"/>
    </location>
</feature>
<evidence type="ECO:0000313" key="3">
    <source>
        <dbReference type="EMBL" id="CAB3981168.1"/>
    </source>
</evidence>
<dbReference type="AlphaFoldDB" id="A0A7D9DCG7"/>
<protein>
    <submittedName>
        <fullName evidence="3">Uncharacterized protein</fullName>
    </submittedName>
</protein>
<evidence type="ECO:0000256" key="2">
    <source>
        <dbReference type="SAM" id="MobiDB-lite"/>
    </source>
</evidence>
<gene>
    <name evidence="3" type="ORF">PACLA_8A065829</name>
</gene>
<feature type="compositionally biased region" description="Polar residues" evidence="2">
    <location>
        <begin position="44"/>
        <end position="54"/>
    </location>
</feature>
<reference evidence="3" key="1">
    <citation type="submission" date="2020-04" db="EMBL/GenBank/DDBJ databases">
        <authorList>
            <person name="Alioto T."/>
            <person name="Alioto T."/>
            <person name="Gomez Garrido J."/>
        </authorList>
    </citation>
    <scope>NUCLEOTIDE SEQUENCE</scope>
    <source>
        <strain evidence="3">A484AB</strain>
    </source>
</reference>
<evidence type="ECO:0000313" key="4">
    <source>
        <dbReference type="Proteomes" id="UP001152795"/>
    </source>
</evidence>
<evidence type="ECO:0000256" key="1">
    <source>
        <dbReference type="SAM" id="Coils"/>
    </source>
</evidence>
<feature type="region of interest" description="Disordered" evidence="2">
    <location>
        <begin position="29"/>
        <end position="65"/>
    </location>
</feature>